<dbReference type="AlphaFoldDB" id="A0A811KJK3"/>
<dbReference type="Proteomes" id="UP000783686">
    <property type="component" value="Unassembled WGS sequence"/>
</dbReference>
<evidence type="ECO:0000313" key="2">
    <source>
        <dbReference type="Proteomes" id="UP000614601"/>
    </source>
</evidence>
<proteinExistence type="predicted"/>
<gene>
    <name evidence="1" type="ORF">BOKJ2_LOCUS6021</name>
</gene>
<keyword evidence="2" id="KW-1185">Reference proteome</keyword>
<reference evidence="1" key="1">
    <citation type="submission" date="2020-09" db="EMBL/GenBank/DDBJ databases">
        <authorList>
            <person name="Kikuchi T."/>
        </authorList>
    </citation>
    <scope>NUCLEOTIDE SEQUENCE</scope>
    <source>
        <strain evidence="1">SH1</strain>
    </source>
</reference>
<accession>A0A811KJK3</accession>
<name>A0A811KJK3_9BILA</name>
<dbReference type="EMBL" id="CAJFCW020000003">
    <property type="protein sequence ID" value="CAG9103821.1"/>
    <property type="molecule type" value="Genomic_DNA"/>
</dbReference>
<dbReference type="EMBL" id="CAJFDH010000003">
    <property type="protein sequence ID" value="CAD5215294.1"/>
    <property type="molecule type" value="Genomic_DNA"/>
</dbReference>
<evidence type="ECO:0000313" key="1">
    <source>
        <dbReference type="EMBL" id="CAD5215294.1"/>
    </source>
</evidence>
<protein>
    <submittedName>
        <fullName evidence="1">Uncharacterized protein</fullName>
    </submittedName>
</protein>
<organism evidence="1 2">
    <name type="scientific">Bursaphelenchus okinawaensis</name>
    <dbReference type="NCBI Taxonomy" id="465554"/>
    <lineage>
        <taxon>Eukaryota</taxon>
        <taxon>Metazoa</taxon>
        <taxon>Ecdysozoa</taxon>
        <taxon>Nematoda</taxon>
        <taxon>Chromadorea</taxon>
        <taxon>Rhabditida</taxon>
        <taxon>Tylenchina</taxon>
        <taxon>Tylenchomorpha</taxon>
        <taxon>Aphelenchoidea</taxon>
        <taxon>Aphelenchoididae</taxon>
        <taxon>Bursaphelenchus</taxon>
    </lineage>
</organism>
<dbReference type="Proteomes" id="UP000614601">
    <property type="component" value="Unassembled WGS sequence"/>
</dbReference>
<sequence>MYLHLSPCLGDVPQHFQSKYLLGFNLLALNYFAVNPNSKYITSQLIVPLNRDGNAHKYGRILIKKSHRWVEQRGRLEGPLLARSSSSHTSPISSFCSLLLHQNKHKASSTVNKCESQQSYQTAFKNGYTVTKKPDSLSKKERNRRKRRPIYFCRCLFAIRPSGFIRAWFQKFFSVHSAIAADHEEQNSVF</sequence>
<comment type="caution">
    <text evidence="1">The sequence shown here is derived from an EMBL/GenBank/DDBJ whole genome shotgun (WGS) entry which is preliminary data.</text>
</comment>